<keyword evidence="2" id="KW-0677">Repeat</keyword>
<keyword evidence="4" id="KW-0802">TPR repeat</keyword>
<evidence type="ECO:0000259" key="5">
    <source>
        <dbReference type="Pfam" id="PF23914"/>
    </source>
</evidence>
<name>A0A839ACI8_9HYPH</name>
<evidence type="ECO:0000256" key="1">
    <source>
        <dbReference type="ARBA" id="ARBA00004196"/>
    </source>
</evidence>
<keyword evidence="3" id="KW-0201">Cytochrome c-type biogenesis</keyword>
<keyword evidence="7" id="KW-1185">Reference proteome</keyword>
<dbReference type="InterPro" id="IPR017560">
    <property type="entry name" value="Cyt_c_biogenesis_CcmI"/>
</dbReference>
<evidence type="ECO:0000256" key="4">
    <source>
        <dbReference type="ARBA" id="ARBA00022803"/>
    </source>
</evidence>
<dbReference type="PANTHER" id="PTHR47870">
    <property type="entry name" value="CYTOCHROME C-TYPE BIOGENESIS PROTEIN CCMH"/>
    <property type="match status" value="1"/>
</dbReference>
<dbReference type="SUPFAM" id="SSF48452">
    <property type="entry name" value="TPR-like"/>
    <property type="match status" value="1"/>
</dbReference>
<protein>
    <submittedName>
        <fullName evidence="6">C-type cytochrome biogenesis protein CcmI</fullName>
    </submittedName>
</protein>
<comment type="caution">
    <text evidence="6">The sequence shown here is derived from an EMBL/GenBank/DDBJ whole genome shotgun (WGS) entry which is preliminary data.</text>
</comment>
<sequence>MMIWIAFALLTALAALSVLVPMARARKETVSPAANDAEVYRAQLHEVERDLERGLIDAEQAEGARTEIARRLIAAGRAGSSQESGEAKGETSLRFARLAAIAMLPLAAVGLYLELGSPDIPDQPLAARIAAADANTDINLLVAQVERHLAENPQDGRGWEVLAPVYMRLGRTTDAVNAYRSAIRLLGSDARRETDFGEALTIANQGLVSAEARVAFEKAVAADPKAAKPRFFLAIALGQEGKTQEAIAAWQALLADAEGNEPWVEVALSELKKIGGEPPAAASAPGPSVEDVEAAGAMSDEERAQMIGEMVARLDERLARDGGSAEEWMRLIRAYQVLGEKDKTAASVKRAAAALRDDPAASEALRSLAQEIGVPL</sequence>
<dbReference type="GO" id="GO:0030313">
    <property type="term" value="C:cell envelope"/>
    <property type="evidence" value="ECO:0007669"/>
    <property type="project" value="UniProtKB-SubCell"/>
</dbReference>
<proteinExistence type="predicted"/>
<dbReference type="EMBL" id="JACFXV010000043">
    <property type="protein sequence ID" value="MBA5776379.1"/>
    <property type="molecule type" value="Genomic_DNA"/>
</dbReference>
<dbReference type="SMART" id="SM00028">
    <property type="entry name" value="TPR"/>
    <property type="match status" value="3"/>
</dbReference>
<dbReference type="InterPro" id="IPR056413">
    <property type="entry name" value="TPR_CcmH_CycH"/>
</dbReference>
<feature type="domain" description="Cytochrome c-type biogenesis protein H TPR" evidence="5">
    <location>
        <begin position="136"/>
        <end position="256"/>
    </location>
</feature>
<dbReference type="PANTHER" id="PTHR47870:SF1">
    <property type="entry name" value="CYTOCHROME C-TYPE BIOGENESIS PROTEIN CCMH"/>
    <property type="match status" value="1"/>
</dbReference>
<reference evidence="6 7" key="1">
    <citation type="submission" date="2020-07" db="EMBL/GenBank/DDBJ databases">
        <title>Stappia sp., F7233, whole genome shotgun sequencing project.</title>
        <authorList>
            <person name="Jiang S."/>
            <person name="Liu Z.W."/>
            <person name="Du Z.J."/>
        </authorList>
    </citation>
    <scope>NUCLEOTIDE SEQUENCE [LARGE SCALE GENOMIC DNA]</scope>
    <source>
        <strain evidence="6 7">F7233</strain>
    </source>
</reference>
<dbReference type="Pfam" id="PF23914">
    <property type="entry name" value="TPR_CcmH_CycH"/>
    <property type="match status" value="1"/>
</dbReference>
<dbReference type="Gene3D" id="1.25.40.10">
    <property type="entry name" value="Tetratricopeptide repeat domain"/>
    <property type="match status" value="1"/>
</dbReference>
<dbReference type="InterPro" id="IPR051263">
    <property type="entry name" value="C-type_cytochrome_biogenesis"/>
</dbReference>
<evidence type="ECO:0000256" key="2">
    <source>
        <dbReference type="ARBA" id="ARBA00022737"/>
    </source>
</evidence>
<dbReference type="InterPro" id="IPR011990">
    <property type="entry name" value="TPR-like_helical_dom_sf"/>
</dbReference>
<comment type="subcellular location">
    <subcellularLocation>
        <location evidence="1">Cell envelope</location>
    </subcellularLocation>
</comment>
<evidence type="ECO:0000313" key="7">
    <source>
        <dbReference type="Proteomes" id="UP000541109"/>
    </source>
</evidence>
<dbReference type="InterPro" id="IPR019734">
    <property type="entry name" value="TPR_rpt"/>
</dbReference>
<organism evidence="6 7">
    <name type="scientific">Stappia albiluteola</name>
    <dbReference type="NCBI Taxonomy" id="2758565"/>
    <lineage>
        <taxon>Bacteria</taxon>
        <taxon>Pseudomonadati</taxon>
        <taxon>Pseudomonadota</taxon>
        <taxon>Alphaproteobacteria</taxon>
        <taxon>Hyphomicrobiales</taxon>
        <taxon>Stappiaceae</taxon>
        <taxon>Stappia</taxon>
    </lineage>
</organism>
<evidence type="ECO:0000256" key="3">
    <source>
        <dbReference type="ARBA" id="ARBA00022748"/>
    </source>
</evidence>
<accession>A0A839ACI8</accession>
<evidence type="ECO:0000313" key="6">
    <source>
        <dbReference type="EMBL" id="MBA5776379.1"/>
    </source>
</evidence>
<gene>
    <name evidence="6" type="primary">ccmI</name>
    <name evidence="6" type="ORF">H2509_04475</name>
</gene>
<dbReference type="NCBIfam" id="TIGR03142">
    <property type="entry name" value="cytochro_ccmI"/>
    <property type="match status" value="1"/>
</dbReference>
<dbReference type="Proteomes" id="UP000541109">
    <property type="component" value="Unassembled WGS sequence"/>
</dbReference>
<dbReference type="GO" id="GO:0017004">
    <property type="term" value="P:cytochrome complex assembly"/>
    <property type="evidence" value="ECO:0007669"/>
    <property type="project" value="UniProtKB-KW"/>
</dbReference>
<dbReference type="AlphaFoldDB" id="A0A839ACI8"/>